<feature type="non-terminal residue" evidence="1">
    <location>
        <position position="39"/>
    </location>
</feature>
<dbReference type="EMBL" id="JYDV01002317">
    <property type="protein sequence ID" value="KRY97921.1"/>
    <property type="molecule type" value="Genomic_DNA"/>
</dbReference>
<evidence type="ECO:0000313" key="1">
    <source>
        <dbReference type="EMBL" id="KRY97921.1"/>
    </source>
</evidence>
<dbReference type="AlphaFoldDB" id="A0A0V1GI17"/>
<evidence type="ECO:0000313" key="2">
    <source>
        <dbReference type="Proteomes" id="UP000054826"/>
    </source>
</evidence>
<accession>A0A0V1GI17</accession>
<proteinExistence type="predicted"/>
<gene>
    <name evidence="1" type="ORF">T4C_3227</name>
</gene>
<comment type="caution">
    <text evidence="1">The sequence shown here is derived from an EMBL/GenBank/DDBJ whole genome shotgun (WGS) entry which is preliminary data.</text>
</comment>
<name>A0A0V1GI17_TRIPS</name>
<organism evidence="1 2">
    <name type="scientific">Trichinella pseudospiralis</name>
    <name type="common">Parasitic roundworm</name>
    <dbReference type="NCBI Taxonomy" id="6337"/>
    <lineage>
        <taxon>Eukaryota</taxon>
        <taxon>Metazoa</taxon>
        <taxon>Ecdysozoa</taxon>
        <taxon>Nematoda</taxon>
        <taxon>Enoplea</taxon>
        <taxon>Dorylaimia</taxon>
        <taxon>Trichinellida</taxon>
        <taxon>Trichinellidae</taxon>
        <taxon>Trichinella</taxon>
    </lineage>
</organism>
<dbReference type="Proteomes" id="UP000054826">
    <property type="component" value="Unassembled WGS sequence"/>
</dbReference>
<sequence>MENFTDEYWSSSDEFEPVKNELADIIALHSNVKKIMYYA</sequence>
<protein>
    <submittedName>
        <fullName evidence="1">Uncharacterized protein</fullName>
    </submittedName>
</protein>
<reference evidence="1 2" key="1">
    <citation type="submission" date="2015-01" db="EMBL/GenBank/DDBJ databases">
        <title>Evolution of Trichinella species and genotypes.</title>
        <authorList>
            <person name="Korhonen P.K."/>
            <person name="Edoardo P."/>
            <person name="Giuseppe L.R."/>
            <person name="Gasser R.B."/>
        </authorList>
    </citation>
    <scope>NUCLEOTIDE SEQUENCE [LARGE SCALE GENOMIC DNA]</scope>
    <source>
        <strain evidence="1">ISS176</strain>
    </source>
</reference>